<evidence type="ECO:0000256" key="4">
    <source>
        <dbReference type="ARBA" id="ARBA00023040"/>
    </source>
</evidence>
<gene>
    <name evidence="11" type="primary">LOC136079978</name>
</gene>
<evidence type="ECO:0000256" key="1">
    <source>
        <dbReference type="ARBA" id="ARBA00004141"/>
    </source>
</evidence>
<evidence type="ECO:0000313" key="10">
    <source>
        <dbReference type="Proteomes" id="UP001652625"/>
    </source>
</evidence>
<feature type="transmembrane region" description="Helical" evidence="8">
    <location>
        <begin position="168"/>
        <end position="191"/>
    </location>
</feature>
<sequence length="335" mass="38279">MEPYEVAYKVFLSIILVLSVVLNTTACYTISIKVKKKELAHLFILSISFTNLLESIIGLLPHILTSGEILSGSNSLCIASGFAVFGFATTSITHLCVHSLSRTVAIKYPIYYFKNRKRFWYRTALISVCYVYGFIWATFPAIGWSKYDLDLDKRRCSLDWNLTRSDSLSYILSVLIFCNIFPGILITIGLFKSKKVIYRRRTRNLGQKDDNQPDIFEKHYLKVFSSSSVLFFVTWTPYAVVSILALLKIAPPPPLVTTAALFSKLSAVSNVLVNCFINKSFIRHLLSIKIIQVVAKRRTELKIIGHAAFLHKEKTLIKNNRLYLYIYKNNLFDKI</sequence>
<feature type="transmembrane region" description="Helical" evidence="8">
    <location>
        <begin position="229"/>
        <end position="249"/>
    </location>
</feature>
<dbReference type="PROSITE" id="PS50262">
    <property type="entry name" value="G_PROTEIN_RECEP_F1_2"/>
    <property type="match status" value="1"/>
</dbReference>
<evidence type="ECO:0000256" key="2">
    <source>
        <dbReference type="ARBA" id="ARBA00022692"/>
    </source>
</evidence>
<feature type="transmembrane region" description="Helical" evidence="8">
    <location>
        <begin position="42"/>
        <end position="64"/>
    </location>
</feature>
<keyword evidence="4" id="KW-0297">G-protein coupled receptor</keyword>
<name>A0ABM4BU55_HYDVU</name>
<dbReference type="GeneID" id="136079978"/>
<evidence type="ECO:0000256" key="7">
    <source>
        <dbReference type="ARBA" id="ARBA00023224"/>
    </source>
</evidence>
<keyword evidence="7" id="KW-0807">Transducer</keyword>
<feature type="transmembrane region" description="Helical" evidence="8">
    <location>
        <begin position="119"/>
        <end position="139"/>
    </location>
</feature>
<dbReference type="InterPro" id="IPR017452">
    <property type="entry name" value="GPCR_Rhodpsn_7TM"/>
</dbReference>
<reference evidence="11" key="1">
    <citation type="submission" date="2025-08" db="UniProtKB">
        <authorList>
            <consortium name="RefSeq"/>
        </authorList>
    </citation>
    <scope>IDENTIFICATION</scope>
</reference>
<comment type="subcellular location">
    <subcellularLocation>
        <location evidence="1">Membrane</location>
        <topology evidence="1">Multi-pass membrane protein</topology>
    </subcellularLocation>
</comment>
<accession>A0ABM4BU55</accession>
<feature type="domain" description="G-protein coupled receptors family 1 profile" evidence="9">
    <location>
        <begin position="13"/>
        <end position="278"/>
    </location>
</feature>
<dbReference type="PANTHER" id="PTHR24240">
    <property type="entry name" value="OPSIN"/>
    <property type="match status" value="1"/>
</dbReference>
<dbReference type="Pfam" id="PF00001">
    <property type="entry name" value="7tm_1"/>
    <property type="match status" value="1"/>
</dbReference>
<evidence type="ECO:0000313" key="11">
    <source>
        <dbReference type="RefSeq" id="XP_065652706.1"/>
    </source>
</evidence>
<evidence type="ECO:0000256" key="5">
    <source>
        <dbReference type="ARBA" id="ARBA00023136"/>
    </source>
</evidence>
<keyword evidence="10" id="KW-1185">Reference proteome</keyword>
<proteinExistence type="predicted"/>
<dbReference type="Proteomes" id="UP001652625">
    <property type="component" value="Chromosome 05"/>
</dbReference>
<feature type="transmembrane region" description="Helical" evidence="8">
    <location>
        <begin position="6"/>
        <end position="30"/>
    </location>
</feature>
<dbReference type="InterPro" id="IPR000276">
    <property type="entry name" value="GPCR_Rhodpsn"/>
</dbReference>
<protein>
    <submittedName>
        <fullName evidence="11">Pinopsin-like</fullName>
    </submittedName>
</protein>
<organism evidence="10 11">
    <name type="scientific">Hydra vulgaris</name>
    <name type="common">Hydra</name>
    <name type="synonym">Hydra attenuata</name>
    <dbReference type="NCBI Taxonomy" id="6087"/>
    <lineage>
        <taxon>Eukaryota</taxon>
        <taxon>Metazoa</taxon>
        <taxon>Cnidaria</taxon>
        <taxon>Hydrozoa</taxon>
        <taxon>Hydroidolina</taxon>
        <taxon>Anthoathecata</taxon>
        <taxon>Aplanulata</taxon>
        <taxon>Hydridae</taxon>
        <taxon>Hydra</taxon>
    </lineage>
</organism>
<evidence type="ECO:0000256" key="6">
    <source>
        <dbReference type="ARBA" id="ARBA00023170"/>
    </source>
</evidence>
<feature type="transmembrane region" description="Helical" evidence="8">
    <location>
        <begin position="76"/>
        <end position="98"/>
    </location>
</feature>
<evidence type="ECO:0000256" key="3">
    <source>
        <dbReference type="ARBA" id="ARBA00022989"/>
    </source>
</evidence>
<dbReference type="PRINTS" id="PR00237">
    <property type="entry name" value="GPCRRHODOPSN"/>
</dbReference>
<evidence type="ECO:0000256" key="8">
    <source>
        <dbReference type="SAM" id="Phobius"/>
    </source>
</evidence>
<keyword evidence="6" id="KW-0675">Receptor</keyword>
<dbReference type="Gene3D" id="1.20.1070.10">
    <property type="entry name" value="Rhodopsin 7-helix transmembrane proteins"/>
    <property type="match status" value="1"/>
</dbReference>
<feature type="transmembrane region" description="Helical" evidence="8">
    <location>
        <begin position="255"/>
        <end position="277"/>
    </location>
</feature>
<keyword evidence="2 8" id="KW-0812">Transmembrane</keyword>
<keyword evidence="5 8" id="KW-0472">Membrane</keyword>
<dbReference type="SUPFAM" id="SSF81321">
    <property type="entry name" value="Family A G protein-coupled receptor-like"/>
    <property type="match status" value="1"/>
</dbReference>
<evidence type="ECO:0000259" key="9">
    <source>
        <dbReference type="PROSITE" id="PS50262"/>
    </source>
</evidence>
<keyword evidence="3 8" id="KW-1133">Transmembrane helix</keyword>
<dbReference type="RefSeq" id="XP_065652706.1">
    <property type="nucleotide sequence ID" value="XM_065796634.1"/>
</dbReference>
<dbReference type="InterPro" id="IPR050125">
    <property type="entry name" value="GPCR_opsins"/>
</dbReference>